<proteinExistence type="inferred from homology"/>
<name>A0A2P2C6W0_9ZZZZ</name>
<dbReference type="CDD" id="cd00945">
    <property type="entry name" value="Aldolase_Class_I"/>
    <property type="match status" value="1"/>
</dbReference>
<dbReference type="Gene3D" id="3.20.20.380">
    <property type="entry name" value="Copper homeostasis (CutC) domain"/>
    <property type="match status" value="1"/>
</dbReference>
<accession>A0A2P2C6W0</accession>
<dbReference type="EMBL" id="CZKB01000005">
    <property type="protein sequence ID" value="CUR57721.1"/>
    <property type="molecule type" value="Genomic_DNA"/>
</dbReference>
<protein>
    <recommendedName>
        <fullName evidence="2">Copper homeostasis protein cutC homolog</fullName>
    </recommendedName>
</protein>
<evidence type="ECO:0000256" key="2">
    <source>
        <dbReference type="ARBA" id="ARBA00019014"/>
    </source>
</evidence>
<dbReference type="GO" id="GO:0005507">
    <property type="term" value="F:copper ion binding"/>
    <property type="evidence" value="ECO:0007669"/>
    <property type="project" value="TreeGrafter"/>
</dbReference>
<reference evidence="3" key="1">
    <citation type="submission" date="2015-08" db="EMBL/GenBank/DDBJ databases">
        <authorList>
            <person name="Babu N.S."/>
            <person name="Beckwith C.J."/>
            <person name="Beseler K.G."/>
            <person name="Brison A."/>
            <person name="Carone J.V."/>
            <person name="Caskin T.P."/>
            <person name="Diamond M."/>
            <person name="Durham M.E."/>
            <person name="Foxe J.M."/>
            <person name="Go M."/>
            <person name="Henderson B.A."/>
            <person name="Jones I.B."/>
            <person name="McGettigan J.A."/>
            <person name="Micheletti S.J."/>
            <person name="Nasrallah M.E."/>
            <person name="Ortiz D."/>
            <person name="Piller C.R."/>
            <person name="Privatt S.R."/>
            <person name="Schneider S.L."/>
            <person name="Sharp S."/>
            <person name="Smith T.C."/>
            <person name="Stanton J.D."/>
            <person name="Ullery H.E."/>
            <person name="Wilson R.J."/>
            <person name="Serrano M.G."/>
            <person name="Buck G."/>
            <person name="Lee V."/>
            <person name="Wang Y."/>
            <person name="Carvalho R."/>
            <person name="Voegtly L."/>
            <person name="Shi R."/>
            <person name="Duckworth R."/>
            <person name="Johnson A."/>
            <person name="Loviza R."/>
            <person name="Walstead R."/>
            <person name="Shah Z."/>
            <person name="Kiflezghi M."/>
            <person name="Wade K."/>
            <person name="Ball S.L."/>
            <person name="Bradley K.W."/>
            <person name="Asai D.J."/>
            <person name="Bowman C.A."/>
            <person name="Russell D.A."/>
            <person name="Pope W.H."/>
            <person name="Jacobs-Sera D."/>
            <person name="Hendrix R.W."/>
            <person name="Hatfull G.F."/>
        </authorList>
    </citation>
    <scope>NUCLEOTIDE SEQUENCE</scope>
</reference>
<evidence type="ECO:0000256" key="1">
    <source>
        <dbReference type="ARBA" id="ARBA00007768"/>
    </source>
</evidence>
<gene>
    <name evidence="3" type="ORF">NOCA1130180</name>
</gene>
<organism evidence="3">
    <name type="scientific">metagenome</name>
    <dbReference type="NCBI Taxonomy" id="256318"/>
    <lineage>
        <taxon>unclassified sequences</taxon>
        <taxon>metagenomes</taxon>
    </lineage>
</organism>
<dbReference type="Pfam" id="PF03932">
    <property type="entry name" value="CutC"/>
    <property type="match status" value="1"/>
</dbReference>
<dbReference type="AlphaFoldDB" id="A0A2P2C6W0"/>
<dbReference type="InterPro" id="IPR036822">
    <property type="entry name" value="CutC-like_dom_sf"/>
</dbReference>
<sequence>MVPVSHSDPARTLVEICLEDVGGAAVAAAGGADALEVCAGLADGGTTPTPGFVRHCAEEASGLEIRVLVRARAGDFVHSPQELDVMVADIEATRSAVPAGTRLGFVIGTLQPDGSVHPDAVRRLVAACGGAPVTFHKAFDSVPDKRSALALLSDLGVSRVLTSGGSGPAVDHLPALADLVRRGGDDVRIAVGGGVRPGNVARIVAETGAREVHLRAPGSVTSAGVSAGYDDGSRSVTSAAVVAEVMAALGR</sequence>
<comment type="similarity">
    <text evidence="1">Belongs to the CutC family.</text>
</comment>
<dbReference type="HAMAP" id="MF_00795">
    <property type="entry name" value="CutC"/>
    <property type="match status" value="1"/>
</dbReference>
<dbReference type="PANTHER" id="PTHR12598">
    <property type="entry name" value="COPPER HOMEOSTASIS PROTEIN CUTC"/>
    <property type="match status" value="1"/>
</dbReference>
<dbReference type="PANTHER" id="PTHR12598:SF0">
    <property type="entry name" value="COPPER HOMEOSTASIS PROTEIN CUTC HOMOLOG"/>
    <property type="match status" value="1"/>
</dbReference>
<dbReference type="InterPro" id="IPR005627">
    <property type="entry name" value="CutC-like"/>
</dbReference>
<evidence type="ECO:0000313" key="3">
    <source>
        <dbReference type="EMBL" id="CUR57721.1"/>
    </source>
</evidence>
<dbReference type="SUPFAM" id="SSF110395">
    <property type="entry name" value="CutC-like"/>
    <property type="match status" value="1"/>
</dbReference>